<feature type="modified residue" description="4-aspartylphosphate" evidence="16">
    <location>
        <position position="606"/>
    </location>
</feature>
<keyword evidence="10" id="KW-0418">Kinase</keyword>
<dbReference type="PANTHER" id="PTHR45339">
    <property type="entry name" value="HYBRID SIGNAL TRANSDUCTION HISTIDINE KINASE J"/>
    <property type="match status" value="1"/>
</dbReference>
<evidence type="ECO:0000256" key="15">
    <source>
        <dbReference type="ARBA" id="ARBA00074306"/>
    </source>
</evidence>
<dbReference type="Pfam" id="PF02518">
    <property type="entry name" value="HATPase_c"/>
    <property type="match status" value="1"/>
</dbReference>
<dbReference type="Gene3D" id="3.40.50.2300">
    <property type="match status" value="3"/>
</dbReference>
<evidence type="ECO:0000313" key="21">
    <source>
        <dbReference type="Proteomes" id="UP000621799"/>
    </source>
</evidence>
<dbReference type="CDD" id="cd19920">
    <property type="entry name" value="REC_PA4781-like"/>
    <property type="match status" value="1"/>
</dbReference>
<keyword evidence="12" id="KW-1133">Transmembrane helix</keyword>
<evidence type="ECO:0000256" key="5">
    <source>
        <dbReference type="ARBA" id="ARBA00022475"/>
    </source>
</evidence>
<dbReference type="Pfam" id="PF00512">
    <property type="entry name" value="HisKA"/>
    <property type="match status" value="1"/>
</dbReference>
<evidence type="ECO:0000256" key="3">
    <source>
        <dbReference type="ARBA" id="ARBA00006402"/>
    </source>
</evidence>
<evidence type="ECO:0000259" key="18">
    <source>
        <dbReference type="PROSITE" id="PS50109"/>
    </source>
</evidence>
<comment type="similarity">
    <text evidence="3">In the N-terminal section; belongs to the phytochrome family.</text>
</comment>
<dbReference type="EC" id="2.7.13.3" evidence="4"/>
<keyword evidence="14" id="KW-0472">Membrane</keyword>
<dbReference type="InterPro" id="IPR001789">
    <property type="entry name" value="Sig_transdc_resp-reg_receiver"/>
</dbReference>
<keyword evidence="9" id="KW-0547">Nucleotide-binding</keyword>
<keyword evidence="8" id="KW-0812">Transmembrane</keyword>
<evidence type="ECO:0000256" key="14">
    <source>
        <dbReference type="ARBA" id="ARBA00023136"/>
    </source>
</evidence>
<organism evidence="20 21">
    <name type="scientific">Zarconia navalis LEGE 11467</name>
    <dbReference type="NCBI Taxonomy" id="1828826"/>
    <lineage>
        <taxon>Bacteria</taxon>
        <taxon>Bacillati</taxon>
        <taxon>Cyanobacteriota</taxon>
        <taxon>Cyanophyceae</taxon>
        <taxon>Oscillatoriophycideae</taxon>
        <taxon>Oscillatoriales</taxon>
        <taxon>Oscillatoriales incertae sedis</taxon>
        <taxon>Zarconia</taxon>
        <taxon>Zarconia navalis</taxon>
    </lineage>
</organism>
<dbReference type="CDD" id="cd16922">
    <property type="entry name" value="HATPase_EvgS-ArcB-TorS-like"/>
    <property type="match status" value="1"/>
</dbReference>
<dbReference type="FunFam" id="1.10.287.130:FF:000003">
    <property type="entry name" value="Histidine kinase"/>
    <property type="match status" value="1"/>
</dbReference>
<evidence type="ECO:0000256" key="13">
    <source>
        <dbReference type="ARBA" id="ARBA00023012"/>
    </source>
</evidence>
<evidence type="ECO:0000256" key="10">
    <source>
        <dbReference type="ARBA" id="ARBA00022777"/>
    </source>
</evidence>
<dbReference type="InterPro" id="IPR011006">
    <property type="entry name" value="CheY-like_superfamily"/>
</dbReference>
<evidence type="ECO:0000256" key="7">
    <source>
        <dbReference type="ARBA" id="ARBA00022679"/>
    </source>
</evidence>
<dbReference type="FunFam" id="3.30.565.10:FF:000010">
    <property type="entry name" value="Sensor histidine kinase RcsC"/>
    <property type="match status" value="1"/>
</dbReference>
<dbReference type="InterPro" id="IPR003594">
    <property type="entry name" value="HATPase_dom"/>
</dbReference>
<dbReference type="GO" id="GO:0005886">
    <property type="term" value="C:plasma membrane"/>
    <property type="evidence" value="ECO:0007669"/>
    <property type="project" value="UniProtKB-SubCell"/>
</dbReference>
<dbReference type="CDD" id="cd00082">
    <property type="entry name" value="HisKA"/>
    <property type="match status" value="1"/>
</dbReference>
<feature type="domain" description="Histidine kinase" evidence="18">
    <location>
        <begin position="164"/>
        <end position="393"/>
    </location>
</feature>
<dbReference type="CDD" id="cd17546">
    <property type="entry name" value="REC_hyHK_CKI1_RcsC-like"/>
    <property type="match status" value="1"/>
</dbReference>
<evidence type="ECO:0000313" key="20">
    <source>
        <dbReference type="EMBL" id="MBE9039522.1"/>
    </source>
</evidence>
<feature type="domain" description="Response regulatory" evidence="19">
    <location>
        <begin position="557"/>
        <end position="674"/>
    </location>
</feature>
<evidence type="ECO:0000256" key="12">
    <source>
        <dbReference type="ARBA" id="ARBA00022989"/>
    </source>
</evidence>
<dbReference type="Gene3D" id="6.10.250.690">
    <property type="match status" value="1"/>
</dbReference>
<proteinExistence type="inferred from homology"/>
<dbReference type="CDD" id="cd00156">
    <property type="entry name" value="REC"/>
    <property type="match status" value="1"/>
</dbReference>
<dbReference type="GO" id="GO:0005524">
    <property type="term" value="F:ATP binding"/>
    <property type="evidence" value="ECO:0007669"/>
    <property type="project" value="UniProtKB-KW"/>
</dbReference>
<evidence type="ECO:0000256" key="9">
    <source>
        <dbReference type="ARBA" id="ARBA00022741"/>
    </source>
</evidence>
<dbReference type="InterPro" id="IPR005467">
    <property type="entry name" value="His_kinase_dom"/>
</dbReference>
<dbReference type="SMART" id="SM00448">
    <property type="entry name" value="REC"/>
    <property type="match status" value="3"/>
</dbReference>
<dbReference type="PRINTS" id="PR00344">
    <property type="entry name" value="BCTRLSENSOR"/>
</dbReference>
<dbReference type="SMART" id="SM00387">
    <property type="entry name" value="HATPase_c"/>
    <property type="match status" value="1"/>
</dbReference>
<keyword evidence="21" id="KW-1185">Reference proteome</keyword>
<evidence type="ECO:0000256" key="16">
    <source>
        <dbReference type="PROSITE-ProRule" id="PRU00169"/>
    </source>
</evidence>
<comment type="catalytic activity">
    <reaction evidence="1">
        <text>ATP + protein L-histidine = ADP + protein N-phospho-L-histidine.</text>
        <dbReference type="EC" id="2.7.13.3"/>
    </reaction>
</comment>
<evidence type="ECO:0000256" key="1">
    <source>
        <dbReference type="ARBA" id="ARBA00000085"/>
    </source>
</evidence>
<dbReference type="RefSeq" id="WP_264319783.1">
    <property type="nucleotide sequence ID" value="NZ_JADEXN010000015.1"/>
</dbReference>
<evidence type="ECO:0000256" key="4">
    <source>
        <dbReference type="ARBA" id="ARBA00012438"/>
    </source>
</evidence>
<accession>A0A928VSL9</accession>
<dbReference type="Gene3D" id="1.10.287.130">
    <property type="match status" value="1"/>
</dbReference>
<evidence type="ECO:0000256" key="6">
    <source>
        <dbReference type="ARBA" id="ARBA00022553"/>
    </source>
</evidence>
<gene>
    <name evidence="20" type="ORF">IQ235_01765</name>
</gene>
<dbReference type="Gene3D" id="3.30.565.10">
    <property type="entry name" value="Histidine kinase-like ATPase, C-terminal domain"/>
    <property type="match status" value="1"/>
</dbReference>
<feature type="coiled-coil region" evidence="17">
    <location>
        <begin position="130"/>
        <end position="157"/>
    </location>
</feature>
<feature type="domain" description="Response regulatory" evidence="19">
    <location>
        <begin position="413"/>
        <end position="530"/>
    </location>
</feature>
<dbReference type="EMBL" id="JADEXN010000015">
    <property type="protein sequence ID" value="MBE9039522.1"/>
    <property type="molecule type" value="Genomic_DNA"/>
</dbReference>
<dbReference type="InterPro" id="IPR004358">
    <property type="entry name" value="Sig_transdc_His_kin-like_C"/>
</dbReference>
<dbReference type="SUPFAM" id="SSF55874">
    <property type="entry name" value="ATPase domain of HSP90 chaperone/DNA topoisomerase II/histidine kinase"/>
    <property type="match status" value="1"/>
</dbReference>
<dbReference type="PROSITE" id="PS50109">
    <property type="entry name" value="HIS_KIN"/>
    <property type="match status" value="1"/>
</dbReference>
<dbReference type="PANTHER" id="PTHR45339:SF1">
    <property type="entry name" value="HYBRID SIGNAL TRANSDUCTION HISTIDINE KINASE J"/>
    <property type="match status" value="1"/>
</dbReference>
<feature type="domain" description="Response regulatory" evidence="19">
    <location>
        <begin position="12"/>
        <end position="128"/>
    </location>
</feature>
<name>A0A928VSL9_9CYAN</name>
<comment type="caution">
    <text evidence="20">The sequence shown here is derived from an EMBL/GenBank/DDBJ whole genome shotgun (WGS) entry which is preliminary data.</text>
</comment>
<dbReference type="InterPro" id="IPR003661">
    <property type="entry name" value="HisK_dim/P_dom"/>
</dbReference>
<evidence type="ECO:0000256" key="8">
    <source>
        <dbReference type="ARBA" id="ARBA00022692"/>
    </source>
</evidence>
<dbReference type="SUPFAM" id="SSF52172">
    <property type="entry name" value="CheY-like"/>
    <property type="match status" value="3"/>
</dbReference>
<comment type="subcellular location">
    <subcellularLocation>
        <location evidence="2">Cell membrane</location>
        <topology evidence="2">Multi-pass membrane protein</topology>
    </subcellularLocation>
</comment>
<protein>
    <recommendedName>
        <fullName evidence="15">Circadian input-output histidine kinase CikA</fullName>
        <ecNumber evidence="4">2.7.13.3</ecNumber>
    </recommendedName>
</protein>
<keyword evidence="11" id="KW-0067">ATP-binding</keyword>
<keyword evidence="7" id="KW-0808">Transferase</keyword>
<dbReference type="Pfam" id="PF00072">
    <property type="entry name" value="Response_reg"/>
    <property type="match status" value="3"/>
</dbReference>
<dbReference type="InterPro" id="IPR036890">
    <property type="entry name" value="HATPase_C_sf"/>
</dbReference>
<keyword evidence="6 16" id="KW-0597">Phosphoprotein</keyword>
<evidence type="ECO:0000259" key="19">
    <source>
        <dbReference type="PROSITE" id="PS50110"/>
    </source>
</evidence>
<dbReference type="SMART" id="SM00388">
    <property type="entry name" value="HisKA"/>
    <property type="match status" value="1"/>
</dbReference>
<keyword evidence="13" id="KW-0902">Two-component regulatory system</keyword>
<sequence>MNDTRSATPKGDLLVVDDIPQNLRILFEMLTEYGYEVRRVINGKQALAAAKVDPPNLILLDIKMPKMDGYEVCRRLKADAATTDIPVIFLSALDDTLDKVKAFQVGAVDYITKPFQLEEVLARIETQLSVRRMQQQLEAQNAALRLAKQAAEAANQAKSEFLATMSHEIRTPLNATLGMTELLATTPLDAQQQDYVETIRNSGEALLSVINDILDLSKIESGQLELEERPFNLRTCLEECLDLLAPKAANKGVELACSFDRGTPVCIRSDRIRLRQILINLLANAIKFTDVGEVVVSVDASRVDAVSIDSPDSDTYEVRFAVRDTGIGIPSECFDRLFQRFSQVDASTTRRYGGTGLGLVICRQLCEMMGGKIWVESKVNWGSTFYFTILATTAEDRSQPNLQIRQPQFANKRVLVVDDNATQRQILTEQLQIWGIVTQAVASGPEALSLLALAEPFDAIAIDMQMPEMDGLTLAIALKKQPSLQRSSVIMFVSRYDSASQCKKVEPYVKACLTKPIEHAQLYRIFDRILAGNIDSTSKLSKTSFFDAAIAKSRPLRILLAEDNRVNQKVGLHLLKRMGYEADIANNGLEVLEALHRKPYDLILMDLQMPKMDGLMATRQIKATRWKFPIPRIVAMTANAMQDAREACQAAGMNDFISKPIRVEELARILKDAPSEETASHE</sequence>
<keyword evidence="5" id="KW-1003">Cell membrane</keyword>
<evidence type="ECO:0000256" key="11">
    <source>
        <dbReference type="ARBA" id="ARBA00022840"/>
    </source>
</evidence>
<dbReference type="AlphaFoldDB" id="A0A928VSL9"/>
<evidence type="ECO:0000256" key="17">
    <source>
        <dbReference type="SAM" id="Coils"/>
    </source>
</evidence>
<keyword evidence="17" id="KW-0175">Coiled coil</keyword>
<evidence type="ECO:0000256" key="2">
    <source>
        <dbReference type="ARBA" id="ARBA00004651"/>
    </source>
</evidence>
<feature type="modified residue" description="4-aspartylphosphate" evidence="16">
    <location>
        <position position="61"/>
    </location>
</feature>
<dbReference type="Proteomes" id="UP000621799">
    <property type="component" value="Unassembled WGS sequence"/>
</dbReference>
<dbReference type="PROSITE" id="PS50110">
    <property type="entry name" value="RESPONSE_REGULATORY"/>
    <property type="match status" value="3"/>
</dbReference>
<dbReference type="GO" id="GO:0000155">
    <property type="term" value="F:phosphorelay sensor kinase activity"/>
    <property type="evidence" value="ECO:0007669"/>
    <property type="project" value="InterPro"/>
</dbReference>
<feature type="modified residue" description="4-aspartylphosphate" evidence="16">
    <location>
        <position position="463"/>
    </location>
</feature>
<reference evidence="20" key="1">
    <citation type="submission" date="2020-10" db="EMBL/GenBank/DDBJ databases">
        <authorList>
            <person name="Castelo-Branco R."/>
            <person name="Eusebio N."/>
            <person name="Adriana R."/>
            <person name="Vieira A."/>
            <person name="Brugerolle De Fraissinette N."/>
            <person name="Rezende De Castro R."/>
            <person name="Schneider M.P."/>
            <person name="Vasconcelos V."/>
            <person name="Leao P.N."/>
        </authorList>
    </citation>
    <scope>NUCLEOTIDE SEQUENCE</scope>
    <source>
        <strain evidence="20">LEGE 11467</strain>
    </source>
</reference>